<evidence type="ECO:0000256" key="2">
    <source>
        <dbReference type="ARBA" id="ARBA00022692"/>
    </source>
</evidence>
<evidence type="ECO:0000256" key="1">
    <source>
        <dbReference type="ARBA" id="ARBA00004434"/>
    </source>
</evidence>
<dbReference type="GO" id="GO:0001671">
    <property type="term" value="F:ATPase activator activity"/>
    <property type="evidence" value="ECO:0007669"/>
    <property type="project" value="TreeGrafter"/>
</dbReference>
<evidence type="ECO:0000256" key="5">
    <source>
        <dbReference type="ARBA" id="ARBA00023128"/>
    </source>
</evidence>
<evidence type="ECO:0000313" key="10">
    <source>
        <dbReference type="EMBL" id="CAE0254269.1"/>
    </source>
</evidence>
<keyword evidence="3" id="KW-0999">Mitochondrion inner membrane</keyword>
<comment type="subcellular location">
    <subcellularLocation>
        <location evidence="1">Mitochondrion inner membrane</location>
        <topology evidence="1">Single-pass membrane protein</topology>
    </subcellularLocation>
</comment>
<dbReference type="FunFam" id="1.10.287.110:FF:000001">
    <property type="entry name" value="Import inner membrane translocase subunit tim14"/>
    <property type="match status" value="1"/>
</dbReference>
<evidence type="ECO:0000256" key="3">
    <source>
        <dbReference type="ARBA" id="ARBA00022792"/>
    </source>
</evidence>
<feature type="transmembrane region" description="Helical" evidence="8">
    <location>
        <begin position="12"/>
        <end position="33"/>
    </location>
</feature>
<dbReference type="EMBL" id="HBIB01025347">
    <property type="protein sequence ID" value="CAE0254269.1"/>
    <property type="molecule type" value="Transcribed_RNA"/>
</dbReference>
<dbReference type="GO" id="GO:0001405">
    <property type="term" value="C:PAM complex, Tim23 associated import motor"/>
    <property type="evidence" value="ECO:0007669"/>
    <property type="project" value="TreeGrafter"/>
</dbReference>
<dbReference type="PROSITE" id="PS50076">
    <property type="entry name" value="DNAJ_2"/>
    <property type="match status" value="1"/>
</dbReference>
<dbReference type="InterPro" id="IPR036869">
    <property type="entry name" value="J_dom_sf"/>
</dbReference>
<feature type="domain" description="J" evidence="9">
    <location>
        <begin position="67"/>
        <end position="128"/>
    </location>
</feature>
<protein>
    <recommendedName>
        <fullName evidence="9">J domain-containing protein</fullName>
    </recommendedName>
</protein>
<keyword evidence="5" id="KW-0496">Mitochondrion</keyword>
<dbReference type="SUPFAM" id="SSF46565">
    <property type="entry name" value="Chaperone J-domain"/>
    <property type="match status" value="1"/>
</dbReference>
<organism evidence="10">
    <name type="scientific">Palpitomonas bilix</name>
    <dbReference type="NCBI Taxonomy" id="652834"/>
    <lineage>
        <taxon>Eukaryota</taxon>
        <taxon>Eukaryota incertae sedis</taxon>
    </lineage>
</organism>
<dbReference type="AlphaFoldDB" id="A0A7S3DDY0"/>
<evidence type="ECO:0000256" key="7">
    <source>
        <dbReference type="ARBA" id="ARBA00038105"/>
    </source>
</evidence>
<gene>
    <name evidence="10" type="ORF">PBIL07802_LOCUS16511</name>
</gene>
<dbReference type="CDD" id="cd06257">
    <property type="entry name" value="DnaJ"/>
    <property type="match status" value="1"/>
</dbReference>
<dbReference type="Pfam" id="PF03656">
    <property type="entry name" value="Pam16"/>
    <property type="match status" value="1"/>
</dbReference>
<sequence>MALRRTVQQQSAVLIGAGVAGAAIAGKLLLNVTSSVKAGKMKMPDMSNFSFSDPSKYGFEANMTRDEAAQILGVKKYSKKPEVMQAYKTLMRMNHPDTGGSPYIAAKVNEAKDLLVTGKNASGSNRNW</sequence>
<evidence type="ECO:0000256" key="6">
    <source>
        <dbReference type="ARBA" id="ARBA00023136"/>
    </source>
</evidence>
<name>A0A7S3DDY0_9EUKA</name>
<dbReference type="SMART" id="SM00271">
    <property type="entry name" value="DnaJ"/>
    <property type="match status" value="1"/>
</dbReference>
<keyword evidence="4 8" id="KW-1133">Transmembrane helix</keyword>
<accession>A0A7S3DDY0</accession>
<reference evidence="10" key="1">
    <citation type="submission" date="2021-01" db="EMBL/GenBank/DDBJ databases">
        <authorList>
            <person name="Corre E."/>
            <person name="Pelletier E."/>
            <person name="Niang G."/>
            <person name="Scheremetjew M."/>
            <person name="Finn R."/>
            <person name="Kale V."/>
            <person name="Holt S."/>
            <person name="Cochrane G."/>
            <person name="Meng A."/>
            <person name="Brown T."/>
            <person name="Cohen L."/>
        </authorList>
    </citation>
    <scope>NUCLEOTIDE SEQUENCE</scope>
    <source>
        <strain evidence="10">NIES-2562</strain>
    </source>
</reference>
<keyword evidence="2 8" id="KW-0812">Transmembrane</keyword>
<dbReference type="PANTHER" id="PTHR12763:SF28">
    <property type="entry name" value="GEO10507P1-RELATED"/>
    <property type="match status" value="1"/>
</dbReference>
<dbReference type="Gene3D" id="1.10.287.110">
    <property type="entry name" value="DnaJ domain"/>
    <property type="match status" value="1"/>
</dbReference>
<evidence type="ECO:0000256" key="4">
    <source>
        <dbReference type="ARBA" id="ARBA00022989"/>
    </source>
</evidence>
<evidence type="ECO:0000259" key="9">
    <source>
        <dbReference type="PROSITE" id="PS50076"/>
    </source>
</evidence>
<proteinExistence type="inferred from homology"/>
<keyword evidence="6 8" id="KW-0472">Membrane</keyword>
<dbReference type="PANTHER" id="PTHR12763">
    <property type="match status" value="1"/>
</dbReference>
<dbReference type="InterPro" id="IPR001623">
    <property type="entry name" value="DnaJ_domain"/>
</dbReference>
<dbReference type="GO" id="GO:0030150">
    <property type="term" value="P:protein import into mitochondrial matrix"/>
    <property type="evidence" value="ECO:0007669"/>
    <property type="project" value="TreeGrafter"/>
</dbReference>
<comment type="similarity">
    <text evidence="7">Belongs to the TIM14 family.</text>
</comment>
<evidence type="ECO:0000256" key="8">
    <source>
        <dbReference type="SAM" id="Phobius"/>
    </source>
</evidence>